<evidence type="ECO:0000313" key="2">
    <source>
        <dbReference type="Proteomes" id="UP000637074"/>
    </source>
</evidence>
<name>A0ABQ3NAI9_9BACI</name>
<evidence type="ECO:0008006" key="3">
    <source>
        <dbReference type="Google" id="ProtNLM"/>
    </source>
</evidence>
<reference evidence="1 2" key="1">
    <citation type="journal article" date="2022" name="Int. J. Syst. Evol. Microbiol.">
        <title>Neobacillus kokaensis sp. nov., isolated from soil.</title>
        <authorList>
            <person name="Yuki K."/>
            <person name="Matsubara H."/>
            <person name="Yamaguchi S."/>
        </authorList>
    </citation>
    <scope>NUCLEOTIDE SEQUENCE [LARGE SCALE GENOMIC DNA]</scope>
    <source>
        <strain evidence="1 2">LOB 377</strain>
    </source>
</reference>
<gene>
    <name evidence="1" type="ORF">AM1BK_41730</name>
</gene>
<dbReference type="Proteomes" id="UP000637074">
    <property type="component" value="Unassembled WGS sequence"/>
</dbReference>
<comment type="caution">
    <text evidence="1">The sequence shown here is derived from an EMBL/GenBank/DDBJ whole genome shotgun (WGS) entry which is preliminary data.</text>
</comment>
<sequence length="221" mass="25570">MAINAEREELIVDVEEHTGPQPDGIEERALETNTTAHPQELNDLFEEIGKWESLIAVNNDLIDVAFFKIFVKFERLLLNCVVMYAIGERSSLGYQPNRRLLFSDHDHLRKTITDKKYIDVSKRVEDIVKQIFEENNPFTLFFESTDKDTLIKMQTLRNYIAHESPESKIAYMKKVLPPNSEFMNAADFLSARKNRTATISNYSYFIEVMVAQAKCFMGDSN</sequence>
<dbReference type="RefSeq" id="WP_191276191.1">
    <property type="nucleotide sequence ID" value="NZ_BNDS01000025.1"/>
</dbReference>
<accession>A0ABQ3NAI9</accession>
<protein>
    <recommendedName>
        <fullName evidence="3">RiboL-PSP-HEPN domain-containing protein</fullName>
    </recommendedName>
</protein>
<dbReference type="EMBL" id="BNDS01000025">
    <property type="protein sequence ID" value="GHI00631.1"/>
    <property type="molecule type" value="Genomic_DNA"/>
</dbReference>
<organism evidence="1 2">
    <name type="scientific">Neobacillus kokaensis</name>
    <dbReference type="NCBI Taxonomy" id="2759023"/>
    <lineage>
        <taxon>Bacteria</taxon>
        <taxon>Bacillati</taxon>
        <taxon>Bacillota</taxon>
        <taxon>Bacilli</taxon>
        <taxon>Bacillales</taxon>
        <taxon>Bacillaceae</taxon>
        <taxon>Neobacillus</taxon>
    </lineage>
</organism>
<keyword evidence="2" id="KW-1185">Reference proteome</keyword>
<proteinExistence type="predicted"/>
<evidence type="ECO:0000313" key="1">
    <source>
        <dbReference type="EMBL" id="GHI00631.1"/>
    </source>
</evidence>